<feature type="region of interest" description="Disordered" evidence="2">
    <location>
        <begin position="243"/>
        <end position="264"/>
    </location>
</feature>
<protein>
    <submittedName>
        <fullName evidence="3">Uncharacterized protein</fullName>
    </submittedName>
</protein>
<feature type="compositionally biased region" description="Polar residues" evidence="2">
    <location>
        <begin position="247"/>
        <end position="264"/>
    </location>
</feature>
<dbReference type="EMBL" id="JAHHIF010000022">
    <property type="protein sequence ID" value="MBW4546227.1"/>
    <property type="molecule type" value="Genomic_DNA"/>
</dbReference>
<feature type="region of interest" description="Disordered" evidence="2">
    <location>
        <begin position="1"/>
        <end position="43"/>
    </location>
</feature>
<reference evidence="3" key="1">
    <citation type="submission" date="2021-05" db="EMBL/GenBank/DDBJ databases">
        <authorList>
            <person name="Pietrasiak N."/>
            <person name="Ward R."/>
            <person name="Stajich J.E."/>
            <person name="Kurbessoian T."/>
        </authorList>
    </citation>
    <scope>NUCLEOTIDE SEQUENCE</scope>
    <source>
        <strain evidence="3">CPER-KK1</strain>
    </source>
</reference>
<proteinExistence type="predicted"/>
<organism evidence="3 4">
    <name type="scientific">Symplocastrum torsivum CPER-KK1</name>
    <dbReference type="NCBI Taxonomy" id="450513"/>
    <lineage>
        <taxon>Bacteria</taxon>
        <taxon>Bacillati</taxon>
        <taxon>Cyanobacteriota</taxon>
        <taxon>Cyanophyceae</taxon>
        <taxon>Oscillatoriophycideae</taxon>
        <taxon>Oscillatoriales</taxon>
        <taxon>Microcoleaceae</taxon>
        <taxon>Symplocastrum</taxon>
    </lineage>
</organism>
<feature type="region of interest" description="Disordered" evidence="2">
    <location>
        <begin position="381"/>
        <end position="472"/>
    </location>
</feature>
<evidence type="ECO:0000313" key="3">
    <source>
        <dbReference type="EMBL" id="MBW4546227.1"/>
    </source>
</evidence>
<dbReference type="Proteomes" id="UP000753908">
    <property type="component" value="Unassembled WGS sequence"/>
</dbReference>
<feature type="region of interest" description="Disordered" evidence="2">
    <location>
        <begin position="62"/>
        <end position="88"/>
    </location>
</feature>
<sequence length="472" mass="53171">MSEADTPNNQPLPEPPTAGDESTVELPDVPGTPENPQIVNLPELPSFEEAVQSPRLGRAITPLSLPPASIPSMGDDEATEPLESLQREHSKDADWFALAQKMRQRNRRLLDQVTQLRQSLREKQEELHTELVRSRDRETLLAQQTEEFNTLQEQLTRMFNALESSHQASQRQQILIETLSEQLQSSQERVAQLERECALTQQRYNEQSHQLLQAANTCRELRTRLHRQQRQSLQFKAALEKSLEMPSGNSSSQQQPHPRINATQSAVHKAVPIQPWSAEPELIEDTANLDPIWNRPIRLEPLKPYSSETEPTITKRIEELEQFSAAETSNPVEAIVASLQESEAKELELEQQLLAEMSSLAEASGLAEELQSDLALPQTPLISASGTNSGESSSPVRHLRSVEATASPGDRETQMPNEEFWGDDLRQEPAPSEVRLPQSNWPSPVLYPLRPPKKRQSLASIDLPSFPRYRPI</sequence>
<evidence type="ECO:0000256" key="2">
    <source>
        <dbReference type="SAM" id="MobiDB-lite"/>
    </source>
</evidence>
<feature type="coiled-coil region" evidence="1">
    <location>
        <begin position="99"/>
        <end position="231"/>
    </location>
</feature>
<keyword evidence="1" id="KW-0175">Coiled coil</keyword>
<gene>
    <name evidence="3" type="ORF">KME25_17545</name>
</gene>
<reference evidence="3" key="2">
    <citation type="journal article" date="2022" name="Microbiol. Resour. Announc.">
        <title>Metagenome Sequencing to Explore Phylogenomics of Terrestrial Cyanobacteria.</title>
        <authorList>
            <person name="Ward R.D."/>
            <person name="Stajich J.E."/>
            <person name="Johansen J.R."/>
            <person name="Huntemann M."/>
            <person name="Clum A."/>
            <person name="Foster B."/>
            <person name="Foster B."/>
            <person name="Roux S."/>
            <person name="Palaniappan K."/>
            <person name="Varghese N."/>
            <person name="Mukherjee S."/>
            <person name="Reddy T.B.K."/>
            <person name="Daum C."/>
            <person name="Copeland A."/>
            <person name="Chen I.A."/>
            <person name="Ivanova N.N."/>
            <person name="Kyrpides N.C."/>
            <person name="Shapiro N."/>
            <person name="Eloe-Fadrosh E.A."/>
            <person name="Pietrasiak N."/>
        </authorList>
    </citation>
    <scope>NUCLEOTIDE SEQUENCE</scope>
    <source>
        <strain evidence="3">CPER-KK1</strain>
    </source>
</reference>
<evidence type="ECO:0000313" key="4">
    <source>
        <dbReference type="Proteomes" id="UP000753908"/>
    </source>
</evidence>
<accession>A0A951PNF0</accession>
<dbReference type="AlphaFoldDB" id="A0A951PNF0"/>
<feature type="compositionally biased region" description="Low complexity" evidence="2">
    <location>
        <begin position="383"/>
        <end position="394"/>
    </location>
</feature>
<evidence type="ECO:0000256" key="1">
    <source>
        <dbReference type="SAM" id="Coils"/>
    </source>
</evidence>
<name>A0A951PNF0_9CYAN</name>
<comment type="caution">
    <text evidence="3">The sequence shown here is derived from an EMBL/GenBank/DDBJ whole genome shotgun (WGS) entry which is preliminary data.</text>
</comment>